<dbReference type="InterPro" id="IPR041581">
    <property type="entry name" value="Glyoxalase_6"/>
</dbReference>
<dbReference type="SUPFAM" id="SSF54593">
    <property type="entry name" value="Glyoxalase/Bleomycin resistance protein/Dihydroxybiphenyl dioxygenase"/>
    <property type="match status" value="1"/>
</dbReference>
<evidence type="ECO:0000313" key="2">
    <source>
        <dbReference type="EMBL" id="AEI10736.1"/>
    </source>
</evidence>
<dbReference type="Proteomes" id="UP000000485">
    <property type="component" value="Chromosome"/>
</dbReference>
<keyword evidence="3" id="KW-1185">Reference proteome</keyword>
<sequence length="130" mass="13984">MSEGGPTVGGMAIARYPVTVLDCPDPASLATFYARLLDWTVEAEEDGSWAHIRADYGQSLAFQKVEGYTPPRWPGQDVPQQLHLDLDVDDLDAGEAAVLALGATKAEHQPGESFRVFLDPAGHPFCLCVG</sequence>
<dbReference type="HOGENOM" id="CLU_108054_2_1_11"/>
<protein>
    <recommendedName>
        <fullName evidence="1">Glyoxalase-like domain-containing protein</fullName>
    </recommendedName>
</protein>
<proteinExistence type="predicted"/>
<evidence type="ECO:0000259" key="1">
    <source>
        <dbReference type="Pfam" id="PF18029"/>
    </source>
</evidence>
<dbReference type="PANTHER" id="PTHR35908">
    <property type="entry name" value="HYPOTHETICAL FUSION PROTEIN"/>
    <property type="match status" value="1"/>
</dbReference>
<gene>
    <name evidence="2" type="ordered locus">Celgi_0210</name>
</gene>
<evidence type="ECO:0000313" key="3">
    <source>
        <dbReference type="Proteomes" id="UP000000485"/>
    </source>
</evidence>
<dbReference type="AlphaFoldDB" id="F8A3H2"/>
<dbReference type="EMBL" id="CP002665">
    <property type="protein sequence ID" value="AEI10736.1"/>
    <property type="molecule type" value="Genomic_DNA"/>
</dbReference>
<dbReference type="Pfam" id="PF18029">
    <property type="entry name" value="Glyoxalase_6"/>
    <property type="match status" value="1"/>
</dbReference>
<dbReference type="eggNOG" id="COG0346">
    <property type="taxonomic scope" value="Bacteria"/>
</dbReference>
<organism evidence="2 3">
    <name type="scientific">Cellulomonas gilvus (strain ATCC 13127 / NRRL B-14078)</name>
    <name type="common">Cellvibrio gilvus</name>
    <dbReference type="NCBI Taxonomy" id="593907"/>
    <lineage>
        <taxon>Bacteria</taxon>
        <taxon>Bacillati</taxon>
        <taxon>Actinomycetota</taxon>
        <taxon>Actinomycetes</taxon>
        <taxon>Micrococcales</taxon>
        <taxon>Cellulomonadaceae</taxon>
        <taxon>Cellulomonas</taxon>
    </lineage>
</organism>
<dbReference type="Gene3D" id="3.10.180.10">
    <property type="entry name" value="2,3-Dihydroxybiphenyl 1,2-Dioxygenase, domain 1"/>
    <property type="match status" value="1"/>
</dbReference>
<name>F8A3H2_CELGA</name>
<reference evidence="3" key="1">
    <citation type="submission" date="2011-04" db="EMBL/GenBank/DDBJ databases">
        <title>Complete sequence of Cellvibrio gilvus ATCC 13127.</title>
        <authorList>
            <person name="Lucas S."/>
            <person name="Han J."/>
            <person name="Lapidus A."/>
            <person name="Cheng J.-F."/>
            <person name="Goodwin L."/>
            <person name="Pitluck S."/>
            <person name="Peters L."/>
            <person name="Munk A."/>
            <person name="Detter J.C."/>
            <person name="Han C."/>
            <person name="Tapia R."/>
            <person name="Land M."/>
            <person name="Hauser L."/>
            <person name="Kyrpides N."/>
            <person name="Ivanova N."/>
            <person name="Ovchinnikova G."/>
            <person name="Pagani I."/>
            <person name="Mead D."/>
            <person name="Brumm P."/>
            <person name="Woyke T."/>
        </authorList>
    </citation>
    <scope>NUCLEOTIDE SEQUENCE [LARGE SCALE GENOMIC DNA]</scope>
    <source>
        <strain evidence="3">ATCC 13127 / NRRL B-14078</strain>
    </source>
</reference>
<dbReference type="STRING" id="593907.Celgi_0210"/>
<dbReference type="PANTHER" id="PTHR35908:SF1">
    <property type="entry name" value="CONSERVED PROTEIN"/>
    <property type="match status" value="1"/>
</dbReference>
<dbReference type="InterPro" id="IPR029068">
    <property type="entry name" value="Glyas_Bleomycin-R_OHBP_Dase"/>
</dbReference>
<accession>F8A3H2</accession>
<dbReference type="CDD" id="cd06587">
    <property type="entry name" value="VOC"/>
    <property type="match status" value="1"/>
</dbReference>
<dbReference type="KEGG" id="cga:Celgi_0210"/>
<feature type="domain" description="Glyoxalase-like" evidence="1">
    <location>
        <begin position="19"/>
        <end position="128"/>
    </location>
</feature>